<proteinExistence type="predicted"/>
<keyword evidence="1" id="KW-0472">Membrane</keyword>
<dbReference type="AlphaFoldDB" id="A0A1R3KDI7"/>
<protein>
    <submittedName>
        <fullName evidence="2">Uncharacterized protein</fullName>
    </submittedName>
</protein>
<evidence type="ECO:0000313" key="2">
    <source>
        <dbReference type="EMBL" id="OMP05142.1"/>
    </source>
</evidence>
<organism evidence="2 3">
    <name type="scientific">Corchorus olitorius</name>
    <dbReference type="NCBI Taxonomy" id="93759"/>
    <lineage>
        <taxon>Eukaryota</taxon>
        <taxon>Viridiplantae</taxon>
        <taxon>Streptophyta</taxon>
        <taxon>Embryophyta</taxon>
        <taxon>Tracheophyta</taxon>
        <taxon>Spermatophyta</taxon>
        <taxon>Magnoliopsida</taxon>
        <taxon>eudicotyledons</taxon>
        <taxon>Gunneridae</taxon>
        <taxon>Pentapetalae</taxon>
        <taxon>rosids</taxon>
        <taxon>malvids</taxon>
        <taxon>Malvales</taxon>
        <taxon>Malvaceae</taxon>
        <taxon>Grewioideae</taxon>
        <taxon>Apeibeae</taxon>
        <taxon>Corchorus</taxon>
    </lineage>
</organism>
<name>A0A1R3KDI7_9ROSI</name>
<keyword evidence="1" id="KW-0812">Transmembrane</keyword>
<feature type="transmembrane region" description="Helical" evidence="1">
    <location>
        <begin position="37"/>
        <end position="61"/>
    </location>
</feature>
<evidence type="ECO:0000313" key="3">
    <source>
        <dbReference type="Proteomes" id="UP000187203"/>
    </source>
</evidence>
<sequence length="85" mass="9506">MSCPDKNKVRLLNNAAMCSKHLLKSLLPMFQIDVIPVLYIGIVVSMSCLIRLVNLFLLLLFPPPCLSYVVFECSMAVLDDSLMMA</sequence>
<dbReference type="Proteomes" id="UP000187203">
    <property type="component" value="Unassembled WGS sequence"/>
</dbReference>
<keyword evidence="1" id="KW-1133">Transmembrane helix</keyword>
<reference evidence="3" key="1">
    <citation type="submission" date="2013-09" db="EMBL/GenBank/DDBJ databases">
        <title>Corchorus olitorius genome sequencing.</title>
        <authorList>
            <person name="Alam M."/>
            <person name="Haque M.S."/>
            <person name="Islam M.S."/>
            <person name="Emdad E.M."/>
            <person name="Islam M.M."/>
            <person name="Ahmed B."/>
            <person name="Halim A."/>
            <person name="Hossen Q.M.M."/>
            <person name="Hossain M.Z."/>
            <person name="Ahmed R."/>
            <person name="Khan M.M."/>
            <person name="Islam R."/>
            <person name="Rashid M.M."/>
            <person name="Khan S.A."/>
            <person name="Rahman M.S."/>
            <person name="Alam M."/>
            <person name="Yahiya A.S."/>
            <person name="Khan M.S."/>
            <person name="Azam M.S."/>
            <person name="Haque T."/>
            <person name="Lashkar M.Z.H."/>
            <person name="Akhand A.I."/>
            <person name="Morshed G."/>
            <person name="Roy S."/>
            <person name="Uddin K.S."/>
            <person name="Rabeya T."/>
            <person name="Hossain A.S."/>
            <person name="Chowdhury A."/>
            <person name="Snigdha A.R."/>
            <person name="Mortoza M.S."/>
            <person name="Matin S.A."/>
            <person name="Hoque S.M.E."/>
            <person name="Islam M.K."/>
            <person name="Roy D.K."/>
            <person name="Haider R."/>
            <person name="Moosa M.M."/>
            <person name="Elias S.M."/>
            <person name="Hasan A.M."/>
            <person name="Jahan S."/>
            <person name="Shafiuddin M."/>
            <person name="Mahmood N."/>
            <person name="Shommy N.S."/>
        </authorList>
    </citation>
    <scope>NUCLEOTIDE SEQUENCE [LARGE SCALE GENOMIC DNA]</scope>
    <source>
        <strain evidence="3">cv. O-4</strain>
    </source>
</reference>
<keyword evidence="3" id="KW-1185">Reference proteome</keyword>
<dbReference type="EMBL" id="AWUE01014097">
    <property type="protein sequence ID" value="OMP05142.1"/>
    <property type="molecule type" value="Genomic_DNA"/>
</dbReference>
<evidence type="ECO:0000256" key="1">
    <source>
        <dbReference type="SAM" id="Phobius"/>
    </source>
</evidence>
<gene>
    <name evidence="2" type="ORF">COLO4_09022</name>
</gene>
<comment type="caution">
    <text evidence="2">The sequence shown here is derived from an EMBL/GenBank/DDBJ whole genome shotgun (WGS) entry which is preliminary data.</text>
</comment>
<accession>A0A1R3KDI7</accession>